<keyword evidence="1" id="KW-0472">Membrane</keyword>
<feature type="domain" description="HAMP" evidence="3">
    <location>
        <begin position="365"/>
        <end position="418"/>
    </location>
</feature>
<feature type="domain" description="Guanylate cyclase" evidence="2">
    <location>
        <begin position="445"/>
        <end position="574"/>
    </location>
</feature>
<dbReference type="Gene3D" id="3.30.450.20">
    <property type="entry name" value="PAS domain"/>
    <property type="match status" value="1"/>
</dbReference>
<dbReference type="InterPro" id="IPR003660">
    <property type="entry name" value="HAMP_dom"/>
</dbReference>
<keyword evidence="5" id="KW-1185">Reference proteome</keyword>
<dbReference type="CDD" id="cd18774">
    <property type="entry name" value="PDC2_HK_sensor"/>
    <property type="match status" value="1"/>
</dbReference>
<dbReference type="PANTHER" id="PTHR43081:SF1">
    <property type="entry name" value="ADENYLATE CYCLASE, TERMINAL-DIFFERENTIATION SPECIFIC"/>
    <property type="match status" value="1"/>
</dbReference>
<dbReference type="SMART" id="SM00044">
    <property type="entry name" value="CYCc"/>
    <property type="match status" value="1"/>
</dbReference>
<dbReference type="PANTHER" id="PTHR43081">
    <property type="entry name" value="ADENYLATE CYCLASE, TERMINAL-DIFFERENTIATION SPECIFIC-RELATED"/>
    <property type="match status" value="1"/>
</dbReference>
<dbReference type="CDD" id="cd07302">
    <property type="entry name" value="CHD"/>
    <property type="match status" value="1"/>
</dbReference>
<dbReference type="Pfam" id="PF00211">
    <property type="entry name" value="Guanylate_cyc"/>
    <property type="match status" value="1"/>
</dbReference>
<dbReference type="GO" id="GO:0016020">
    <property type="term" value="C:membrane"/>
    <property type="evidence" value="ECO:0007669"/>
    <property type="project" value="InterPro"/>
</dbReference>
<name>A0A4R3M6L6_9HYPH</name>
<dbReference type="InterPro" id="IPR050697">
    <property type="entry name" value="Adenylyl/Guanylyl_Cyclase_3/4"/>
</dbReference>
<keyword evidence="1" id="KW-0812">Transmembrane</keyword>
<dbReference type="GO" id="GO:0035556">
    <property type="term" value="P:intracellular signal transduction"/>
    <property type="evidence" value="ECO:0007669"/>
    <property type="project" value="InterPro"/>
</dbReference>
<evidence type="ECO:0000313" key="4">
    <source>
        <dbReference type="EMBL" id="TCT07177.1"/>
    </source>
</evidence>
<dbReference type="PROSITE" id="PS50885">
    <property type="entry name" value="HAMP"/>
    <property type="match status" value="1"/>
</dbReference>
<proteinExistence type="predicted"/>
<dbReference type="Gene3D" id="3.30.70.1230">
    <property type="entry name" value="Nucleotide cyclase"/>
    <property type="match status" value="1"/>
</dbReference>
<gene>
    <name evidence="4" type="ORF">EDC22_11024</name>
</gene>
<dbReference type="InterPro" id="IPR029787">
    <property type="entry name" value="Nucleotide_cyclase"/>
</dbReference>
<dbReference type="GO" id="GO:0004016">
    <property type="term" value="F:adenylate cyclase activity"/>
    <property type="evidence" value="ECO:0007669"/>
    <property type="project" value="UniProtKB-ARBA"/>
</dbReference>
<sequence length="695" mass="76109">MAACRGRDRLRVGIRFALTTLVLASIAVTAAIVHLLWWRTAQGNSRLLAETINRQIVAQVEDEISQIAVQGRSAFWAIRTLFFQNVLQTREADKREFVFLSQLQAQPSVSWIVFGWPDGDVFAAHKLGDERLEMMEIAPMGGTLTRRIDVYKVYPNDIEFLERRFELTSFRSTDQPWYRATIDRDGPHWLEVEVHPTGHRPALAFVGPVDLYTTRQGVLAVMIEHDRLSRFLAGLTVASSGSAFILRADGTPVAVPDPEADELMGTRLDRDPLLPLARRAVAGSGAVAASGAVRDLPLDLRLMDDDGDAYTVRLSPLAFADWILAVVIPEKEFLGEIEATTARLAAGILALVIAAAVLSAWLGRRLIARPLRTVAGEIAHVERFELERVAYHPSRLAELDELSATIQRMAGGLSAFRLYLPDEVVRMLLAEGIEAKPGGLRRELTIMFADVAGFTGLSERLGERIVPLLGGYLDLATTTVQAERGTVDKYIGDAVMAFWGAPAEDPDHAVHACRAALATVRAVAASGLRDDSGRPLAIRIGLNSGEVLVGNVGSQSRLNYTAIGDAVNVASRLESASKLYGTEILIGARTRELAGSAILTRLIDKIAVYGRGGGMQIHELIGLAGETMPAWVEPYEEGYACYSWGDFATAIRFFEQTILMRGEDAPSRLMIRRCRSYLSDPPRGEWDGVSVLAEK</sequence>
<evidence type="ECO:0000259" key="2">
    <source>
        <dbReference type="PROSITE" id="PS50125"/>
    </source>
</evidence>
<feature type="transmembrane region" description="Helical" evidence="1">
    <location>
        <begin position="12"/>
        <end position="38"/>
    </location>
</feature>
<dbReference type="RefSeq" id="WP_132807397.1">
    <property type="nucleotide sequence ID" value="NZ_SMAK01000010.1"/>
</dbReference>
<organism evidence="4 5">
    <name type="scientific">Tepidamorphus gemmatus</name>
    <dbReference type="NCBI Taxonomy" id="747076"/>
    <lineage>
        <taxon>Bacteria</taxon>
        <taxon>Pseudomonadati</taxon>
        <taxon>Pseudomonadota</taxon>
        <taxon>Alphaproteobacteria</taxon>
        <taxon>Hyphomicrobiales</taxon>
        <taxon>Tepidamorphaceae</taxon>
        <taxon>Tepidamorphus</taxon>
    </lineage>
</organism>
<evidence type="ECO:0000256" key="1">
    <source>
        <dbReference type="SAM" id="Phobius"/>
    </source>
</evidence>
<dbReference type="Proteomes" id="UP000295678">
    <property type="component" value="Unassembled WGS sequence"/>
</dbReference>
<dbReference type="EMBL" id="SMAK01000010">
    <property type="protein sequence ID" value="TCT07177.1"/>
    <property type="molecule type" value="Genomic_DNA"/>
</dbReference>
<dbReference type="OrthoDB" id="9789782at2"/>
<evidence type="ECO:0000313" key="5">
    <source>
        <dbReference type="Proteomes" id="UP000295678"/>
    </source>
</evidence>
<protein>
    <submittedName>
        <fullName evidence="4">Adenylate cyclase</fullName>
    </submittedName>
</protein>
<dbReference type="GO" id="GO:0009190">
    <property type="term" value="P:cyclic nucleotide biosynthetic process"/>
    <property type="evidence" value="ECO:0007669"/>
    <property type="project" value="InterPro"/>
</dbReference>
<evidence type="ECO:0000259" key="3">
    <source>
        <dbReference type="PROSITE" id="PS50885"/>
    </source>
</evidence>
<accession>A0A4R3M6L6</accession>
<reference evidence="4 5" key="1">
    <citation type="submission" date="2019-03" db="EMBL/GenBank/DDBJ databases">
        <title>Genomic Encyclopedia of Type Strains, Phase IV (KMG-IV): sequencing the most valuable type-strain genomes for metagenomic binning, comparative biology and taxonomic classification.</title>
        <authorList>
            <person name="Goeker M."/>
        </authorList>
    </citation>
    <scope>NUCLEOTIDE SEQUENCE [LARGE SCALE GENOMIC DNA]</scope>
    <source>
        <strain evidence="4 5">DSM 19345</strain>
    </source>
</reference>
<dbReference type="PROSITE" id="PS50125">
    <property type="entry name" value="GUANYLATE_CYCLASE_2"/>
    <property type="match status" value="1"/>
</dbReference>
<dbReference type="AlphaFoldDB" id="A0A4R3M6L6"/>
<comment type="caution">
    <text evidence="4">The sequence shown here is derived from an EMBL/GenBank/DDBJ whole genome shotgun (WGS) entry which is preliminary data.</text>
</comment>
<dbReference type="InterPro" id="IPR001054">
    <property type="entry name" value="A/G_cyclase"/>
</dbReference>
<dbReference type="SUPFAM" id="SSF55073">
    <property type="entry name" value="Nucleotide cyclase"/>
    <property type="match status" value="1"/>
</dbReference>
<dbReference type="Gene3D" id="6.10.340.10">
    <property type="match status" value="1"/>
</dbReference>
<keyword evidence="1" id="KW-1133">Transmembrane helix</keyword>